<gene>
    <name evidence="1" type="ORF">Bhyg_11718</name>
</gene>
<sequence>MMVRDFLGPWQWDNHYEGRSISHSTVPM</sequence>
<dbReference type="AlphaFoldDB" id="A0A9Q0MW37"/>
<accession>A0A9Q0MW37</accession>
<evidence type="ECO:0000313" key="2">
    <source>
        <dbReference type="Proteomes" id="UP001151699"/>
    </source>
</evidence>
<keyword evidence="2" id="KW-1185">Reference proteome</keyword>
<reference evidence="1" key="1">
    <citation type="submission" date="2022-07" db="EMBL/GenBank/DDBJ databases">
        <authorList>
            <person name="Trinca V."/>
            <person name="Uliana J.V.C."/>
            <person name="Torres T.T."/>
            <person name="Ward R.J."/>
            <person name="Monesi N."/>
        </authorList>
    </citation>
    <scope>NUCLEOTIDE SEQUENCE</scope>
    <source>
        <strain evidence="1">HSMRA1968</strain>
        <tissue evidence="1">Whole embryos</tissue>
    </source>
</reference>
<organism evidence="1 2">
    <name type="scientific">Pseudolycoriella hygida</name>
    <dbReference type="NCBI Taxonomy" id="35572"/>
    <lineage>
        <taxon>Eukaryota</taxon>
        <taxon>Metazoa</taxon>
        <taxon>Ecdysozoa</taxon>
        <taxon>Arthropoda</taxon>
        <taxon>Hexapoda</taxon>
        <taxon>Insecta</taxon>
        <taxon>Pterygota</taxon>
        <taxon>Neoptera</taxon>
        <taxon>Endopterygota</taxon>
        <taxon>Diptera</taxon>
        <taxon>Nematocera</taxon>
        <taxon>Sciaroidea</taxon>
        <taxon>Sciaridae</taxon>
        <taxon>Pseudolycoriella</taxon>
    </lineage>
</organism>
<proteinExistence type="predicted"/>
<name>A0A9Q0MW37_9DIPT</name>
<dbReference type="EMBL" id="WJQU01000003">
    <property type="protein sequence ID" value="KAJ6638980.1"/>
    <property type="molecule type" value="Genomic_DNA"/>
</dbReference>
<protein>
    <submittedName>
        <fullName evidence="1">Uncharacterized protein</fullName>
    </submittedName>
</protein>
<evidence type="ECO:0000313" key="1">
    <source>
        <dbReference type="EMBL" id="KAJ6638980.1"/>
    </source>
</evidence>
<comment type="caution">
    <text evidence="1">The sequence shown here is derived from an EMBL/GenBank/DDBJ whole genome shotgun (WGS) entry which is preliminary data.</text>
</comment>
<dbReference type="Proteomes" id="UP001151699">
    <property type="component" value="Chromosome X"/>
</dbReference>